<dbReference type="PANTHER" id="PTHR30292:SF0">
    <property type="entry name" value="5-OXOPROLINASE SUBUNIT A"/>
    <property type="match status" value="1"/>
</dbReference>
<keyword evidence="1" id="KW-0378">Hydrolase</keyword>
<dbReference type="SUPFAM" id="SSF88713">
    <property type="entry name" value="Glycoside hydrolase/deacetylase"/>
    <property type="match status" value="1"/>
</dbReference>
<evidence type="ECO:0000313" key="5">
    <source>
        <dbReference type="Proteomes" id="UP000297014"/>
    </source>
</evidence>
<dbReference type="AlphaFoldDB" id="A0A094XEM1"/>
<comment type="subunit">
    <text evidence="1">Forms a complex composed of PxpA, PxpB and PxpC.</text>
</comment>
<dbReference type="Pfam" id="PF03746">
    <property type="entry name" value="LamB_YcsF"/>
    <property type="match status" value="1"/>
</dbReference>
<dbReference type="GO" id="GO:0005975">
    <property type="term" value="P:carbohydrate metabolic process"/>
    <property type="evidence" value="ECO:0007669"/>
    <property type="project" value="InterPro"/>
</dbReference>
<evidence type="ECO:0000313" key="2">
    <source>
        <dbReference type="EMBL" id="KGA97210.1"/>
    </source>
</evidence>
<comment type="catalytic activity">
    <reaction evidence="1">
        <text>5-oxo-L-proline + ATP + 2 H2O = L-glutamate + ADP + phosphate + H(+)</text>
        <dbReference type="Rhea" id="RHEA:10348"/>
        <dbReference type="ChEBI" id="CHEBI:15377"/>
        <dbReference type="ChEBI" id="CHEBI:15378"/>
        <dbReference type="ChEBI" id="CHEBI:29985"/>
        <dbReference type="ChEBI" id="CHEBI:30616"/>
        <dbReference type="ChEBI" id="CHEBI:43474"/>
        <dbReference type="ChEBI" id="CHEBI:58402"/>
        <dbReference type="ChEBI" id="CHEBI:456216"/>
        <dbReference type="EC" id="3.5.2.9"/>
    </reaction>
</comment>
<comment type="function">
    <text evidence="1">Catalyzes the cleavage of 5-oxoproline to form L-glutamate coupled to the hydrolysis of ATP to ADP and inorganic phosphate.</text>
</comment>
<dbReference type="NCBIfam" id="NF003814">
    <property type="entry name" value="PRK05406.1-3"/>
    <property type="match status" value="1"/>
</dbReference>
<reference evidence="3 5" key="2">
    <citation type="submission" date="2014-01" db="EMBL/GenBank/DDBJ databases">
        <title>Draft genome sequencing of Bacillus alcalophilus CGMCC 1.3604.</title>
        <authorList>
            <person name="Yang J."/>
            <person name="Diao L."/>
            <person name="Yang S."/>
        </authorList>
    </citation>
    <scope>NUCLEOTIDE SEQUENCE [LARGE SCALE GENOMIC DNA]</scope>
    <source>
        <strain evidence="3 5">CGMCC 1.3604</strain>
    </source>
</reference>
<dbReference type="Proteomes" id="UP000002754">
    <property type="component" value="Unassembled WGS sequence"/>
</dbReference>
<dbReference type="NCBIfam" id="NF003816">
    <property type="entry name" value="PRK05406.1-5"/>
    <property type="match status" value="1"/>
</dbReference>
<comment type="caution">
    <text evidence="2">The sequence shown here is derived from an EMBL/GenBank/DDBJ whole genome shotgun (WGS) entry which is preliminary data.</text>
</comment>
<gene>
    <name evidence="1" type="primary">pxpA</name>
    <name evidence="3" type="ORF">AJ85_03445</name>
    <name evidence="2" type="ORF">BALCAV_0211405</name>
</gene>
<dbReference type="STRING" id="1218173.BALCAV_0211405"/>
<dbReference type="Proteomes" id="UP000297014">
    <property type="component" value="Unassembled WGS sequence"/>
</dbReference>
<dbReference type="EMBL" id="ALPT02000034">
    <property type="protein sequence ID" value="KGA97210.1"/>
    <property type="molecule type" value="Genomic_DNA"/>
</dbReference>
<dbReference type="HAMAP" id="MF_00691">
    <property type="entry name" value="PxpA"/>
    <property type="match status" value="1"/>
</dbReference>
<dbReference type="EC" id="3.5.2.9" evidence="1"/>
<dbReference type="InterPro" id="IPR005501">
    <property type="entry name" value="LamB/YcsF/PxpA-like"/>
</dbReference>
<dbReference type="EMBL" id="JALP01000386">
    <property type="protein sequence ID" value="THG88437.1"/>
    <property type="molecule type" value="Genomic_DNA"/>
</dbReference>
<dbReference type="eggNOG" id="COG1540">
    <property type="taxonomic scope" value="Bacteria"/>
</dbReference>
<dbReference type="GO" id="GO:0005524">
    <property type="term" value="F:ATP binding"/>
    <property type="evidence" value="ECO:0007669"/>
    <property type="project" value="UniProtKB-UniRule"/>
</dbReference>
<proteinExistence type="inferred from homology"/>
<name>A0A094XEM1_ALKAL</name>
<dbReference type="InterPro" id="IPR011330">
    <property type="entry name" value="Glyco_hydro/deAcase_b/a-brl"/>
</dbReference>
<evidence type="ECO:0000313" key="3">
    <source>
        <dbReference type="EMBL" id="THG88437.1"/>
    </source>
</evidence>
<dbReference type="PANTHER" id="PTHR30292">
    <property type="entry name" value="UNCHARACTERIZED PROTEIN YBGL-RELATED"/>
    <property type="match status" value="1"/>
</dbReference>
<dbReference type="RefSeq" id="WP_003323051.1">
    <property type="nucleotide sequence ID" value="NZ_ALPT02000034.1"/>
</dbReference>
<dbReference type="OrthoDB" id="9773478at2"/>
<comment type="similarity">
    <text evidence="1">Belongs to the LamB/PxpA family.</text>
</comment>
<keyword evidence="1" id="KW-0547">Nucleotide-binding</keyword>
<evidence type="ECO:0000256" key="1">
    <source>
        <dbReference type="HAMAP-Rule" id="MF_00691"/>
    </source>
</evidence>
<evidence type="ECO:0000313" key="4">
    <source>
        <dbReference type="Proteomes" id="UP000002754"/>
    </source>
</evidence>
<protein>
    <recommendedName>
        <fullName evidence="1">5-oxoprolinase subunit A</fullName>
        <shortName evidence="1">5-OPase subunit A</shortName>
        <ecNumber evidence="1">3.5.2.9</ecNumber>
    </recommendedName>
    <alternativeName>
        <fullName evidence="1">5-oxoprolinase (ATP-hydrolyzing) subunit A</fullName>
    </alternativeName>
</protein>
<dbReference type="GO" id="GO:0017168">
    <property type="term" value="F:5-oxoprolinase (ATP-hydrolyzing) activity"/>
    <property type="evidence" value="ECO:0007669"/>
    <property type="project" value="UniProtKB-UniRule"/>
</dbReference>
<organism evidence="2 4">
    <name type="scientific">Alkalihalobacillus alcalophilus ATCC 27647 = CGMCC 1.3604</name>
    <dbReference type="NCBI Taxonomy" id="1218173"/>
    <lineage>
        <taxon>Bacteria</taxon>
        <taxon>Bacillati</taxon>
        <taxon>Bacillota</taxon>
        <taxon>Bacilli</taxon>
        <taxon>Bacillales</taxon>
        <taxon>Bacillaceae</taxon>
        <taxon>Alkalihalobacillus</taxon>
    </lineage>
</organism>
<accession>A0A094XEM1</accession>
<keyword evidence="4" id="KW-1185">Reference proteome</keyword>
<keyword evidence="1" id="KW-0067">ATP-binding</keyword>
<reference evidence="2 4" key="1">
    <citation type="journal article" date="2014" name="Genome Announc.">
        <title>Draft Genome Sequence of Bacillus alcalophilus AV1934, a Classic Alkaliphile Isolated from Human Feces in 1934.</title>
        <authorList>
            <person name="Attie O."/>
            <person name="Jayaprakash A."/>
            <person name="Shah H."/>
            <person name="Paulsen I.T."/>
            <person name="Morino M."/>
            <person name="Takahashi Y."/>
            <person name="Narumi I."/>
            <person name="Sachidanandam R."/>
            <person name="Satoh K."/>
            <person name="Ito M."/>
            <person name="Krulwich T.A."/>
        </authorList>
    </citation>
    <scope>NUCLEOTIDE SEQUENCE [LARGE SCALE GENOMIC DNA]</scope>
    <source>
        <strain evidence="2 4">AV1934</strain>
    </source>
</reference>
<sequence length="253" mass="27276">MLIDLNSDIGESYGAFKVGQDEAIIPYVTSVNIACGYHAGDHGVMAKTVQLAAANGVAIGAHPGYPDLQGFGRRFIPMQNEEIYQAVVYQLGALQAMCKAYGTEMKHVKPHGALYNVAAVNIAVAQAIVDATFDVDPQLILYGLSGSELVKAGERSGLRVAHEVFADRTYQKNGTLMPRTDVNALIHNPEVAANRIIQLVKTGTIICHTGEEIQLKADTVCVHGDHAEALLFVKKLRERIQAEGMTLKEVGAH</sequence>
<dbReference type="Gene3D" id="3.20.20.370">
    <property type="entry name" value="Glycoside hydrolase/deacetylase"/>
    <property type="match status" value="1"/>
</dbReference>
<dbReference type="CDD" id="cd10787">
    <property type="entry name" value="LamB_YcsF_like"/>
    <property type="match status" value="1"/>
</dbReference>